<dbReference type="AlphaFoldDB" id="A0AAI9BB09"/>
<evidence type="ECO:0000313" key="2">
    <source>
        <dbReference type="Proteomes" id="UP000775646"/>
    </source>
</evidence>
<protein>
    <submittedName>
        <fullName evidence="1">DUF2635 domain-containing protein</fullName>
    </submittedName>
</protein>
<proteinExistence type="predicted"/>
<comment type="caution">
    <text evidence="1">The sequence shown here is derived from an EMBL/GenBank/DDBJ whole genome shotgun (WGS) entry which is preliminary data.</text>
</comment>
<organism evidence="1 2">
    <name type="scientific">Escherichia coli</name>
    <dbReference type="NCBI Taxonomy" id="562"/>
    <lineage>
        <taxon>Bacteria</taxon>
        <taxon>Pseudomonadati</taxon>
        <taxon>Pseudomonadota</taxon>
        <taxon>Gammaproteobacteria</taxon>
        <taxon>Enterobacterales</taxon>
        <taxon>Enterobacteriaceae</taxon>
        <taxon>Escherichia</taxon>
    </lineage>
</organism>
<dbReference type="EMBL" id="AASZRA010000043">
    <property type="protein sequence ID" value="EFI6954969.1"/>
    <property type="molecule type" value="Genomic_DNA"/>
</dbReference>
<dbReference type="InterPro" id="IPR024400">
    <property type="entry name" value="DUF2635"/>
</dbReference>
<evidence type="ECO:0000313" key="1">
    <source>
        <dbReference type="EMBL" id="EFI6954969.1"/>
    </source>
</evidence>
<gene>
    <name evidence="1" type="ORF">BCB93_004696</name>
</gene>
<dbReference type="Proteomes" id="UP000775646">
    <property type="component" value="Unassembled WGS sequence"/>
</dbReference>
<accession>A0AAI9BB09</accession>
<name>A0AAI9BB09_ECOLX</name>
<reference evidence="1" key="1">
    <citation type="submission" date="2020-02" db="EMBL/GenBank/DDBJ databases">
        <authorList>
            <consortium name="GenomeTrakr network: Whole genome sequencing for foodborne pathogen traceback"/>
        </authorList>
    </citation>
    <scope>NUCLEOTIDE SEQUENCE</scope>
    <source>
        <strain evidence="1">CFSAN046653</strain>
    </source>
</reference>
<sequence length="72" mass="8258">MYGVTMEQKLIKPARENVRVRKPDGAHLSPEGERLDVGAYWRRREAEGDVVIADVPAETSLPETKNQKRKRK</sequence>
<dbReference type="Pfam" id="PF10948">
    <property type="entry name" value="DUF2635"/>
    <property type="match status" value="1"/>
</dbReference>